<dbReference type="InterPro" id="IPR036922">
    <property type="entry name" value="Rieske_2Fe-2S_sf"/>
</dbReference>
<evidence type="ECO:0000256" key="7">
    <source>
        <dbReference type="ARBA" id="ARBA00022714"/>
    </source>
</evidence>
<dbReference type="Pfam" id="PF00355">
    <property type="entry name" value="Rieske"/>
    <property type="match status" value="1"/>
</dbReference>
<reference evidence="14" key="1">
    <citation type="submission" date="2022-07" db="EMBL/GenBank/DDBJ databases">
        <title>Fungi with potential for degradation of polypropylene.</title>
        <authorList>
            <person name="Gostincar C."/>
        </authorList>
    </citation>
    <scope>NUCLEOTIDE SEQUENCE</scope>
    <source>
        <strain evidence="14">EXF-13308</strain>
    </source>
</reference>
<keyword evidence="11" id="KW-0411">Iron-sulfur</keyword>
<keyword evidence="9" id="KW-0560">Oxidoreductase</keyword>
<protein>
    <recommendedName>
        <fullName evidence="6">Choline monooxygenase, chloroplastic</fullName>
        <ecNumber evidence="5">1.14.15.7</ecNumber>
    </recommendedName>
</protein>
<dbReference type="PANTHER" id="PTHR43756:SF5">
    <property type="entry name" value="CHOLINE MONOOXYGENASE, CHLOROPLASTIC"/>
    <property type="match status" value="1"/>
</dbReference>
<evidence type="ECO:0000256" key="11">
    <source>
        <dbReference type="ARBA" id="ARBA00023014"/>
    </source>
</evidence>
<dbReference type="Gene3D" id="2.102.10.10">
    <property type="entry name" value="Rieske [2Fe-2S] iron-sulphur domain"/>
    <property type="match status" value="1"/>
</dbReference>
<evidence type="ECO:0000256" key="10">
    <source>
        <dbReference type="ARBA" id="ARBA00023004"/>
    </source>
</evidence>
<dbReference type="PRINTS" id="PR00090">
    <property type="entry name" value="RNGDIOXGNASE"/>
</dbReference>
<keyword evidence="8" id="KW-0479">Metal-binding</keyword>
<evidence type="ECO:0000256" key="2">
    <source>
        <dbReference type="ARBA" id="ARBA00002149"/>
    </source>
</evidence>
<evidence type="ECO:0000313" key="15">
    <source>
        <dbReference type="Proteomes" id="UP001174694"/>
    </source>
</evidence>
<evidence type="ECO:0000256" key="1">
    <source>
        <dbReference type="ARBA" id="ARBA00001962"/>
    </source>
</evidence>
<comment type="function">
    <text evidence="2">Catalyzes the first step of the osmoprotectant glycine betaine synthesis.</text>
</comment>
<evidence type="ECO:0000256" key="9">
    <source>
        <dbReference type="ARBA" id="ARBA00023002"/>
    </source>
</evidence>
<feature type="domain" description="Rieske" evidence="13">
    <location>
        <begin position="50"/>
        <end position="135"/>
    </location>
</feature>
<proteinExistence type="inferred from homology"/>
<dbReference type="SUPFAM" id="SSF55961">
    <property type="entry name" value="Bet v1-like"/>
    <property type="match status" value="1"/>
</dbReference>
<dbReference type="Pfam" id="PF00848">
    <property type="entry name" value="Ring_hydroxyl_A"/>
    <property type="match status" value="2"/>
</dbReference>
<evidence type="ECO:0000256" key="8">
    <source>
        <dbReference type="ARBA" id="ARBA00022723"/>
    </source>
</evidence>
<dbReference type="SUPFAM" id="SSF50022">
    <property type="entry name" value="ISP domain"/>
    <property type="match status" value="1"/>
</dbReference>
<dbReference type="AlphaFoldDB" id="A0AA38REC2"/>
<dbReference type="CDD" id="cd03469">
    <property type="entry name" value="Rieske_RO_Alpha_N"/>
    <property type="match status" value="1"/>
</dbReference>
<evidence type="ECO:0000256" key="4">
    <source>
        <dbReference type="ARBA" id="ARBA00010848"/>
    </source>
</evidence>
<dbReference type="CDD" id="cd00680">
    <property type="entry name" value="RHO_alpha_C"/>
    <property type="match status" value="1"/>
</dbReference>
<comment type="cofactor">
    <cofactor evidence="1">
        <name>Fe cation</name>
        <dbReference type="ChEBI" id="CHEBI:24875"/>
    </cofactor>
</comment>
<name>A0AA38REC2_9PEZI</name>
<comment type="catalytic activity">
    <reaction evidence="12">
        <text>choline + 2 reduced [2Fe-2S]-[ferredoxin] + O2 + 2 H(+) = betaine aldehyde hydrate + 2 oxidized [2Fe-2S]-[ferredoxin] + H2O</text>
        <dbReference type="Rhea" id="RHEA:17769"/>
        <dbReference type="Rhea" id="RHEA-COMP:10000"/>
        <dbReference type="Rhea" id="RHEA-COMP:10001"/>
        <dbReference type="ChEBI" id="CHEBI:15354"/>
        <dbReference type="ChEBI" id="CHEBI:15377"/>
        <dbReference type="ChEBI" id="CHEBI:15378"/>
        <dbReference type="ChEBI" id="CHEBI:15379"/>
        <dbReference type="ChEBI" id="CHEBI:15870"/>
        <dbReference type="ChEBI" id="CHEBI:33737"/>
        <dbReference type="ChEBI" id="CHEBI:33738"/>
        <dbReference type="EC" id="1.14.15.7"/>
    </reaction>
</comment>
<evidence type="ECO:0000256" key="12">
    <source>
        <dbReference type="ARBA" id="ARBA00049097"/>
    </source>
</evidence>
<dbReference type="InterPro" id="IPR001663">
    <property type="entry name" value="Rng_hydr_dOase-A"/>
</dbReference>
<comment type="similarity">
    <text evidence="4">Belongs to the choline monooxygenase family.</text>
</comment>
<gene>
    <name evidence="14" type="ORF">NKR23_g6056</name>
</gene>
<evidence type="ECO:0000256" key="5">
    <source>
        <dbReference type="ARBA" id="ARBA00012763"/>
    </source>
</evidence>
<dbReference type="EMBL" id="JANBVO010000017">
    <property type="protein sequence ID" value="KAJ9144152.1"/>
    <property type="molecule type" value="Genomic_DNA"/>
</dbReference>
<dbReference type="GO" id="GO:0051537">
    <property type="term" value="F:2 iron, 2 sulfur cluster binding"/>
    <property type="evidence" value="ECO:0007669"/>
    <property type="project" value="UniProtKB-KW"/>
</dbReference>
<keyword evidence="15" id="KW-1185">Reference proteome</keyword>
<keyword evidence="7" id="KW-0001">2Fe-2S</keyword>
<dbReference type="GO" id="GO:0019133">
    <property type="term" value="F:choline monooxygenase activity"/>
    <property type="evidence" value="ECO:0007669"/>
    <property type="project" value="UniProtKB-EC"/>
</dbReference>
<dbReference type="Proteomes" id="UP001174694">
    <property type="component" value="Unassembled WGS sequence"/>
</dbReference>
<comment type="caution">
    <text evidence="14">The sequence shown here is derived from an EMBL/GenBank/DDBJ whole genome shotgun (WGS) entry which is preliminary data.</text>
</comment>
<evidence type="ECO:0000313" key="14">
    <source>
        <dbReference type="EMBL" id="KAJ9144152.1"/>
    </source>
</evidence>
<dbReference type="PANTHER" id="PTHR43756">
    <property type="entry name" value="CHOLINE MONOOXYGENASE, CHLOROPLASTIC"/>
    <property type="match status" value="1"/>
</dbReference>
<dbReference type="InterPro" id="IPR015879">
    <property type="entry name" value="Ring_hydroxy_dOase_asu_C_dom"/>
</dbReference>
<dbReference type="PROSITE" id="PS51296">
    <property type="entry name" value="RIESKE"/>
    <property type="match status" value="1"/>
</dbReference>
<comment type="pathway">
    <text evidence="3">Amine and polyamine biosynthesis; betaine biosynthesis via choline pathway; betaine aldehyde from choline (monooxygenase route): step 1/1.</text>
</comment>
<evidence type="ECO:0000256" key="6">
    <source>
        <dbReference type="ARBA" id="ARBA00014931"/>
    </source>
</evidence>
<organism evidence="14 15">
    <name type="scientific">Pleurostoma richardsiae</name>
    <dbReference type="NCBI Taxonomy" id="41990"/>
    <lineage>
        <taxon>Eukaryota</taxon>
        <taxon>Fungi</taxon>
        <taxon>Dikarya</taxon>
        <taxon>Ascomycota</taxon>
        <taxon>Pezizomycotina</taxon>
        <taxon>Sordariomycetes</taxon>
        <taxon>Sordariomycetidae</taxon>
        <taxon>Calosphaeriales</taxon>
        <taxon>Pleurostomataceae</taxon>
        <taxon>Pleurostoma</taxon>
    </lineage>
</organism>
<dbReference type="Gene3D" id="3.90.380.10">
    <property type="entry name" value="Naphthalene 1,2-dioxygenase Alpha Subunit, Chain A, domain 1"/>
    <property type="match status" value="1"/>
</dbReference>
<evidence type="ECO:0000256" key="3">
    <source>
        <dbReference type="ARBA" id="ARBA00004866"/>
    </source>
</evidence>
<keyword evidence="10" id="KW-0408">Iron</keyword>
<dbReference type="EC" id="1.14.15.7" evidence="5"/>
<accession>A0AA38REC2</accession>
<sequence>MSNWFRFGKSSSEKEASANTTVRALPASWYRSGAMYELERRAIFSKKWLVVSHKARFAEPGQYCRITEAGFTFFLVRDRQGEVRAHHNVCRHRAYPLVEEDSGKVMTLACKYHGWSYGFDGKLAKAPKYQELESFDKSANGLFKVHIHIDQLGFIWVNLDSNATPQVSWDEDFATVDLQPRLRKFDMEQYHFDHQWEMIGDYNWKTLADNYNECYHCPTGHPAVNAVSDLSKYWVETAGAHVQHFNVDRPGREGFGIYSTFYYPNASITISPHFMYIMRCVPISASQSSMEYEVYRHKDASDEQFTSISEFFKQVLREDKDLCNAAQKNLNAGIFTNGELHPRVEKGPLYFQKLTRDLVMTHRKEEEAAGYDIWPATPKHSITDKNKEEVDFCNKLDCADGRAVAQLDW</sequence>
<dbReference type="InterPro" id="IPR017941">
    <property type="entry name" value="Rieske_2Fe-2S"/>
</dbReference>
<dbReference type="GO" id="GO:0005506">
    <property type="term" value="F:iron ion binding"/>
    <property type="evidence" value="ECO:0007669"/>
    <property type="project" value="InterPro"/>
</dbReference>
<evidence type="ECO:0000259" key="13">
    <source>
        <dbReference type="PROSITE" id="PS51296"/>
    </source>
</evidence>